<evidence type="ECO:0000313" key="3">
    <source>
        <dbReference type="EMBL" id="KAK9075108.1"/>
    </source>
</evidence>
<dbReference type="AlphaFoldDB" id="A0AAP0DLA3"/>
<feature type="chain" id="PRO_5043026678" evidence="2">
    <location>
        <begin position="21"/>
        <end position="145"/>
    </location>
</feature>
<keyword evidence="4" id="KW-1185">Reference proteome</keyword>
<keyword evidence="2" id="KW-0732">Signal</keyword>
<dbReference type="PANTHER" id="PTHR36245:SF5">
    <property type="entry name" value="GLYCINE-RICH PROTEIN DOT1-LIKE"/>
    <property type="match status" value="1"/>
</dbReference>
<comment type="caution">
    <text evidence="3">The sequence shown here is derived from an EMBL/GenBank/DDBJ whole genome shotgun (WGS) entry which is preliminary data.</text>
</comment>
<proteinExistence type="predicted"/>
<gene>
    <name evidence="3" type="ORF">SSX86_003427</name>
</gene>
<protein>
    <submittedName>
        <fullName evidence="3">Uncharacterized protein</fullName>
    </submittedName>
</protein>
<dbReference type="PANTHER" id="PTHR36245">
    <property type="entry name" value="GLYCINE-RICH PROTEIN DOT1-LIKE"/>
    <property type="match status" value="1"/>
</dbReference>
<feature type="region of interest" description="Disordered" evidence="1">
    <location>
        <begin position="67"/>
        <end position="96"/>
    </location>
</feature>
<dbReference type="Proteomes" id="UP001408789">
    <property type="component" value="Unassembled WGS sequence"/>
</dbReference>
<evidence type="ECO:0000256" key="1">
    <source>
        <dbReference type="SAM" id="MobiDB-lite"/>
    </source>
</evidence>
<evidence type="ECO:0000313" key="4">
    <source>
        <dbReference type="Proteomes" id="UP001408789"/>
    </source>
</evidence>
<feature type="signal peptide" evidence="2">
    <location>
        <begin position="1"/>
        <end position="20"/>
    </location>
</feature>
<reference evidence="3 4" key="1">
    <citation type="submission" date="2024-04" db="EMBL/GenBank/DDBJ databases">
        <title>The reference genome of an endangered Asteraceae, Deinandra increscens subsp. villosa, native to the Central Coast of California.</title>
        <authorList>
            <person name="Guilliams M."/>
            <person name="Hasenstab-Lehman K."/>
            <person name="Meyer R."/>
            <person name="Mcevoy S."/>
        </authorList>
    </citation>
    <scope>NUCLEOTIDE SEQUENCE [LARGE SCALE GENOMIC DNA]</scope>
    <source>
        <tissue evidence="3">Leaf</tissue>
    </source>
</reference>
<evidence type="ECO:0000256" key="2">
    <source>
        <dbReference type="SAM" id="SignalP"/>
    </source>
</evidence>
<accession>A0AAP0DLA3</accession>
<organism evidence="3 4">
    <name type="scientific">Deinandra increscens subsp. villosa</name>
    <dbReference type="NCBI Taxonomy" id="3103831"/>
    <lineage>
        <taxon>Eukaryota</taxon>
        <taxon>Viridiplantae</taxon>
        <taxon>Streptophyta</taxon>
        <taxon>Embryophyta</taxon>
        <taxon>Tracheophyta</taxon>
        <taxon>Spermatophyta</taxon>
        <taxon>Magnoliopsida</taxon>
        <taxon>eudicotyledons</taxon>
        <taxon>Gunneridae</taxon>
        <taxon>Pentapetalae</taxon>
        <taxon>asterids</taxon>
        <taxon>campanulids</taxon>
        <taxon>Asterales</taxon>
        <taxon>Asteraceae</taxon>
        <taxon>Asteroideae</taxon>
        <taxon>Heliantheae alliance</taxon>
        <taxon>Madieae</taxon>
        <taxon>Madiinae</taxon>
        <taxon>Deinandra</taxon>
    </lineage>
</organism>
<dbReference type="EMBL" id="JBCNJP010000007">
    <property type="protein sequence ID" value="KAK9075108.1"/>
    <property type="molecule type" value="Genomic_DNA"/>
</dbReference>
<sequence length="145" mass="15673">MGLQEVIILLVMLLFSSCSPASFSLVSKDLVPENTQENKGDNKIHENHVISTNAGAMVNQSKYDLRGGEARPEGYVGNENEKRSQPNTSPQGGGNGVVPAYAAGAASYRKNHKGGATIGKPCWRKGRFTTMSTATLTYLFMYIMV</sequence>
<name>A0AAP0DLA3_9ASTR</name>